<protein>
    <submittedName>
        <fullName evidence="2">Class I SAM-dependent methyltransferase</fullName>
    </submittedName>
</protein>
<dbReference type="GO" id="GO:0032259">
    <property type="term" value="P:methylation"/>
    <property type="evidence" value="ECO:0007669"/>
    <property type="project" value="UniProtKB-KW"/>
</dbReference>
<accession>A0A955LJY5</accession>
<evidence type="ECO:0000259" key="1">
    <source>
        <dbReference type="Pfam" id="PF13649"/>
    </source>
</evidence>
<comment type="caution">
    <text evidence="2">The sequence shown here is derived from an EMBL/GenBank/DDBJ whole genome shotgun (WGS) entry which is preliminary data.</text>
</comment>
<dbReference type="EMBL" id="JAGQKZ010000009">
    <property type="protein sequence ID" value="MCA9391890.1"/>
    <property type="molecule type" value="Genomic_DNA"/>
</dbReference>
<name>A0A955LJY5_UNCKA</name>
<sequence length="276" mass="31656">MDTTTNYEFINTSPWVNRIAKLPFPLGTLIFLLTSKVAREVFKRIVVDRSTDTALHPIYDYDVNGSGYSVWDHRWQSSRAAQSLRFRFNWINDRLYDLLGQPTPNRHGRIQVVSLGSGTGRAFVETLKKIDLKDMPIMVNFVDIDERAITRAYKLAHKSELLKHINFINATSTDALDRFGDGNVYLVEMVGIAEYVDDKWLKNEFRKISSVLQTGGYFIGAAISSDQQSDFSHRVLRWPTMTYRSEAKLSKLFDSAGFRSVNYQECGVFTAWIAQK</sequence>
<gene>
    <name evidence="2" type="ORF">KC614_01635</name>
</gene>
<organism evidence="2 3">
    <name type="scientific">candidate division WWE3 bacterium</name>
    <dbReference type="NCBI Taxonomy" id="2053526"/>
    <lineage>
        <taxon>Bacteria</taxon>
        <taxon>Katanobacteria</taxon>
    </lineage>
</organism>
<dbReference type="InterPro" id="IPR041698">
    <property type="entry name" value="Methyltransf_25"/>
</dbReference>
<proteinExistence type="predicted"/>
<feature type="domain" description="Methyltransferase" evidence="1">
    <location>
        <begin position="112"/>
        <end position="216"/>
    </location>
</feature>
<evidence type="ECO:0000313" key="3">
    <source>
        <dbReference type="Proteomes" id="UP000751518"/>
    </source>
</evidence>
<reference evidence="2" key="2">
    <citation type="journal article" date="2021" name="Microbiome">
        <title>Successional dynamics and alternative stable states in a saline activated sludge microbial community over 9 years.</title>
        <authorList>
            <person name="Wang Y."/>
            <person name="Ye J."/>
            <person name="Ju F."/>
            <person name="Liu L."/>
            <person name="Boyd J.A."/>
            <person name="Deng Y."/>
            <person name="Parks D.H."/>
            <person name="Jiang X."/>
            <person name="Yin X."/>
            <person name="Woodcroft B.J."/>
            <person name="Tyson G.W."/>
            <person name="Hugenholtz P."/>
            <person name="Polz M.F."/>
            <person name="Zhang T."/>
        </authorList>
    </citation>
    <scope>NUCLEOTIDE SEQUENCE</scope>
    <source>
        <strain evidence="2">HKST-UBA03</strain>
    </source>
</reference>
<evidence type="ECO:0000313" key="2">
    <source>
        <dbReference type="EMBL" id="MCA9391890.1"/>
    </source>
</evidence>
<dbReference type="InterPro" id="IPR029063">
    <property type="entry name" value="SAM-dependent_MTases_sf"/>
</dbReference>
<reference evidence="2" key="1">
    <citation type="submission" date="2020-04" db="EMBL/GenBank/DDBJ databases">
        <authorList>
            <person name="Zhang T."/>
        </authorList>
    </citation>
    <scope>NUCLEOTIDE SEQUENCE</scope>
    <source>
        <strain evidence="2">HKST-UBA03</strain>
    </source>
</reference>
<dbReference type="Pfam" id="PF13649">
    <property type="entry name" value="Methyltransf_25"/>
    <property type="match status" value="1"/>
</dbReference>
<keyword evidence="2" id="KW-0489">Methyltransferase</keyword>
<dbReference type="Proteomes" id="UP000751518">
    <property type="component" value="Unassembled WGS sequence"/>
</dbReference>
<keyword evidence="2" id="KW-0808">Transferase</keyword>
<dbReference type="GO" id="GO:0008168">
    <property type="term" value="F:methyltransferase activity"/>
    <property type="evidence" value="ECO:0007669"/>
    <property type="project" value="UniProtKB-KW"/>
</dbReference>
<dbReference type="SUPFAM" id="SSF53335">
    <property type="entry name" value="S-adenosyl-L-methionine-dependent methyltransferases"/>
    <property type="match status" value="1"/>
</dbReference>
<dbReference type="Gene3D" id="3.40.50.150">
    <property type="entry name" value="Vaccinia Virus protein VP39"/>
    <property type="match status" value="1"/>
</dbReference>
<dbReference type="AlphaFoldDB" id="A0A955LJY5"/>